<keyword evidence="1" id="KW-0812">Transmembrane</keyword>
<comment type="caution">
    <text evidence="2">The sequence shown here is derived from an EMBL/GenBank/DDBJ whole genome shotgun (WGS) entry which is preliminary data.</text>
</comment>
<evidence type="ECO:0000256" key="1">
    <source>
        <dbReference type="SAM" id="Phobius"/>
    </source>
</evidence>
<evidence type="ECO:0000313" key="2">
    <source>
        <dbReference type="EMBL" id="MFC6952590.1"/>
    </source>
</evidence>
<reference evidence="2 3" key="1">
    <citation type="journal article" date="2019" name="Int. J. Syst. Evol. Microbiol.">
        <title>The Global Catalogue of Microorganisms (GCM) 10K type strain sequencing project: providing services to taxonomists for standard genome sequencing and annotation.</title>
        <authorList>
            <consortium name="The Broad Institute Genomics Platform"/>
            <consortium name="The Broad Institute Genome Sequencing Center for Infectious Disease"/>
            <person name="Wu L."/>
            <person name="Ma J."/>
        </authorList>
    </citation>
    <scope>NUCLEOTIDE SEQUENCE [LARGE SCALE GENOMIC DNA]</scope>
    <source>
        <strain evidence="2 3">GX26</strain>
    </source>
</reference>
<keyword evidence="3" id="KW-1185">Reference proteome</keyword>
<evidence type="ECO:0000313" key="3">
    <source>
        <dbReference type="Proteomes" id="UP001596395"/>
    </source>
</evidence>
<proteinExistence type="predicted"/>
<dbReference type="Proteomes" id="UP001596395">
    <property type="component" value="Unassembled WGS sequence"/>
</dbReference>
<dbReference type="EMBL" id="JBHSXN010000001">
    <property type="protein sequence ID" value="MFC6952590.1"/>
    <property type="molecule type" value="Genomic_DNA"/>
</dbReference>
<accession>A0ABD5VB64</accession>
<protein>
    <submittedName>
        <fullName evidence="2">Uncharacterized protein</fullName>
    </submittedName>
</protein>
<dbReference type="RefSeq" id="WP_336349554.1">
    <property type="nucleotide sequence ID" value="NZ_JAZAQL010000001.1"/>
</dbReference>
<gene>
    <name evidence="2" type="ORF">ACFQGB_06910</name>
</gene>
<name>A0ABD5VB64_9EURY</name>
<organism evidence="2 3">
    <name type="scientific">Halorubellus litoreus</name>
    <dbReference type="NCBI Taxonomy" id="755308"/>
    <lineage>
        <taxon>Archaea</taxon>
        <taxon>Methanobacteriati</taxon>
        <taxon>Methanobacteriota</taxon>
        <taxon>Stenosarchaea group</taxon>
        <taxon>Halobacteria</taxon>
        <taxon>Halobacteriales</taxon>
        <taxon>Halorubellaceae</taxon>
        <taxon>Halorubellus</taxon>
    </lineage>
</organism>
<sequence>MDDALGRAGLLAAVVGNTLVLHDPIVDVLGEAGLSLAGGLLVLAGTATFALGWARNQRKTGSGSESNA</sequence>
<dbReference type="AlphaFoldDB" id="A0ABD5VB64"/>
<keyword evidence="1" id="KW-0472">Membrane</keyword>
<feature type="transmembrane region" description="Helical" evidence="1">
    <location>
        <begin position="32"/>
        <end position="54"/>
    </location>
</feature>
<keyword evidence="1" id="KW-1133">Transmembrane helix</keyword>